<dbReference type="InterPro" id="IPR014044">
    <property type="entry name" value="CAP_dom"/>
</dbReference>
<dbReference type="Proteomes" id="UP000035680">
    <property type="component" value="Unassembled WGS sequence"/>
</dbReference>
<reference evidence="3" key="2">
    <citation type="submission" date="2015-08" db="UniProtKB">
        <authorList>
            <consortium name="WormBaseParasite"/>
        </authorList>
    </citation>
    <scope>IDENTIFICATION</scope>
</reference>
<keyword evidence="2" id="KW-1185">Reference proteome</keyword>
<dbReference type="SUPFAM" id="SSF55797">
    <property type="entry name" value="PR-1-like"/>
    <property type="match status" value="1"/>
</dbReference>
<dbReference type="Pfam" id="PF00188">
    <property type="entry name" value="CAP"/>
    <property type="match status" value="1"/>
</dbReference>
<name>A0A0K0FN14_STRVS</name>
<proteinExistence type="predicted"/>
<feature type="domain" description="SCP" evidence="1">
    <location>
        <begin position="129"/>
        <end position="230"/>
    </location>
</feature>
<dbReference type="AlphaFoldDB" id="A0A0K0FN14"/>
<accession>A0A0K0FN14</accession>
<protein>
    <submittedName>
        <fullName evidence="3">SCP domain-containing protein</fullName>
    </submittedName>
</protein>
<evidence type="ECO:0000259" key="1">
    <source>
        <dbReference type="Pfam" id="PF00188"/>
    </source>
</evidence>
<dbReference type="WBParaSite" id="SVE_1039300.1">
    <property type="protein sequence ID" value="SVE_1039300.1"/>
    <property type="gene ID" value="SVE_1039300"/>
</dbReference>
<evidence type="ECO:0000313" key="3">
    <source>
        <dbReference type="WBParaSite" id="SVE_1039300.1"/>
    </source>
</evidence>
<reference evidence="2" key="1">
    <citation type="submission" date="2014-07" db="EMBL/GenBank/DDBJ databases">
        <authorList>
            <person name="Martin A.A"/>
            <person name="De Silva N."/>
        </authorList>
    </citation>
    <scope>NUCLEOTIDE SEQUENCE</scope>
</reference>
<dbReference type="Gene3D" id="3.40.33.10">
    <property type="entry name" value="CAP"/>
    <property type="match status" value="1"/>
</dbReference>
<evidence type="ECO:0000313" key="2">
    <source>
        <dbReference type="Proteomes" id="UP000035680"/>
    </source>
</evidence>
<dbReference type="InterPro" id="IPR035940">
    <property type="entry name" value="CAP_sf"/>
</dbReference>
<sequence>MREINAYRLFHKVSPLTQDFNLTKIAQARALKLASVKKLSPDPNKDYEEIVASECALKQRRLEFGPTCSRGFYKDESSLCVGQIRPKEKSLEELFFKRVLFHIWKNRFNYECYSRDNFYLLKTRFLLEINTYRVSHKSPILIDNAKMTEKAQRRSEKIALIGKLVSDPIKEYEEIADCAEVFMVPFMVKKWYDEIYKYMYRFPFSKERNKNFVKLLWKETSYVGIGVAKRFCHVCVVLKFTRRKKRIIRHIFNGKRRHKSK</sequence>
<organism evidence="2 3">
    <name type="scientific">Strongyloides venezuelensis</name>
    <name type="common">Threadworm</name>
    <dbReference type="NCBI Taxonomy" id="75913"/>
    <lineage>
        <taxon>Eukaryota</taxon>
        <taxon>Metazoa</taxon>
        <taxon>Ecdysozoa</taxon>
        <taxon>Nematoda</taxon>
        <taxon>Chromadorea</taxon>
        <taxon>Rhabditida</taxon>
        <taxon>Tylenchina</taxon>
        <taxon>Panagrolaimomorpha</taxon>
        <taxon>Strongyloidoidea</taxon>
        <taxon>Strongyloididae</taxon>
        <taxon>Strongyloides</taxon>
    </lineage>
</organism>